<evidence type="ECO:0000313" key="1">
    <source>
        <dbReference type="EMBL" id="POZ63766.1"/>
    </source>
</evidence>
<organism evidence="1 2">
    <name type="scientific">Chromobacterium alticapitis</name>
    <dbReference type="NCBI Taxonomy" id="2073169"/>
    <lineage>
        <taxon>Bacteria</taxon>
        <taxon>Pseudomonadati</taxon>
        <taxon>Pseudomonadota</taxon>
        <taxon>Betaproteobacteria</taxon>
        <taxon>Neisseriales</taxon>
        <taxon>Chromobacteriaceae</taxon>
        <taxon>Chromobacterium</taxon>
    </lineage>
</organism>
<evidence type="ECO:0000313" key="2">
    <source>
        <dbReference type="Proteomes" id="UP000237082"/>
    </source>
</evidence>
<sequence length="173" mass="19189">MAKEQNTLRAALAVSALSVEERRWLESRLSDEQRGQLAQALASLDQRPLLEQADALERPSDAGPRPAALLQAMHDEPAWMQAAIGRALGEAWREALSLELDGADAWRERADGLRREWAAGDRRAAPALRACLLAGLEAKAAAMPMIEPGPVVVAEADRGWPRMKRWFARRRHE</sequence>
<dbReference type="RefSeq" id="WP_103900970.1">
    <property type="nucleotide sequence ID" value="NZ_PQWB01000008.1"/>
</dbReference>
<reference evidence="2" key="1">
    <citation type="submission" date="2018-02" db="EMBL/GenBank/DDBJ databases">
        <authorList>
            <person name="O'Hara-Hanley K."/>
            <person name="Soby S."/>
        </authorList>
    </citation>
    <scope>NUCLEOTIDE SEQUENCE [LARGE SCALE GENOMIC DNA]</scope>
    <source>
        <strain evidence="2">MWU14-2602</strain>
    </source>
</reference>
<name>A0A2S5DL48_9NEIS</name>
<accession>A0A2S5DL48</accession>
<keyword evidence="2" id="KW-1185">Reference proteome</keyword>
<gene>
    <name evidence="1" type="ORF">C2I19_01560</name>
</gene>
<comment type="caution">
    <text evidence="1">The sequence shown here is derived from an EMBL/GenBank/DDBJ whole genome shotgun (WGS) entry which is preliminary data.</text>
</comment>
<proteinExistence type="predicted"/>
<dbReference type="AlphaFoldDB" id="A0A2S5DL48"/>
<dbReference type="EMBL" id="PQWB01000008">
    <property type="protein sequence ID" value="POZ63766.1"/>
    <property type="molecule type" value="Genomic_DNA"/>
</dbReference>
<dbReference type="Proteomes" id="UP000237082">
    <property type="component" value="Unassembled WGS sequence"/>
</dbReference>
<dbReference type="OrthoDB" id="10013007at2"/>
<protein>
    <submittedName>
        <fullName evidence="1">Uncharacterized protein</fullName>
    </submittedName>
</protein>